<sequence length="42" mass="4726">MISIKLRIMSAASPAVQGTKNQLNAFWVKQKHFKLLQGNKQA</sequence>
<keyword evidence="2" id="KW-1185">Reference proteome</keyword>
<evidence type="ECO:0000313" key="2">
    <source>
        <dbReference type="Proteomes" id="UP000014461"/>
    </source>
</evidence>
<comment type="caution">
    <text evidence="1">The sequence shown here is derived from an EMBL/GenBank/DDBJ whole genome shotgun (WGS) entry which is preliminary data.</text>
</comment>
<protein>
    <submittedName>
        <fullName evidence="1">Uncharacterized protein</fullName>
    </submittedName>
</protein>
<dbReference type="AlphaFoldDB" id="R9PNB7"/>
<accession>R9PNB7</accession>
<organism evidence="1 2">
    <name type="scientific">Agarivorans albus MKT 106</name>
    <dbReference type="NCBI Taxonomy" id="1331007"/>
    <lineage>
        <taxon>Bacteria</taxon>
        <taxon>Pseudomonadati</taxon>
        <taxon>Pseudomonadota</taxon>
        <taxon>Gammaproteobacteria</taxon>
        <taxon>Alteromonadales</taxon>
        <taxon>Alteromonadaceae</taxon>
        <taxon>Agarivorans</taxon>
    </lineage>
</organism>
<gene>
    <name evidence="1" type="ORF">AALB_2875</name>
</gene>
<reference evidence="1" key="1">
    <citation type="journal article" date="2013" name="Genome Announc.">
        <title>Draft Genome Sequence of Agarivorans albus Strain MKT 106T, an Agarolytic Marine Bacterium.</title>
        <authorList>
            <person name="Yasuike M."/>
            <person name="Nakamura Y."/>
            <person name="Kai W."/>
            <person name="Fujiwara A."/>
            <person name="Fukui Y."/>
            <person name="Satomi M."/>
            <person name="Sano M."/>
        </authorList>
    </citation>
    <scope>NUCLEOTIDE SEQUENCE [LARGE SCALE GENOMIC DNA]</scope>
</reference>
<name>R9PNB7_AGAAL</name>
<dbReference type="STRING" id="1331007.AALB_2875"/>
<dbReference type="Proteomes" id="UP000014461">
    <property type="component" value="Unassembled WGS sequence"/>
</dbReference>
<proteinExistence type="predicted"/>
<dbReference type="EMBL" id="BARX01000020">
    <property type="protein sequence ID" value="GAD02795.1"/>
    <property type="molecule type" value="Genomic_DNA"/>
</dbReference>
<evidence type="ECO:0000313" key="1">
    <source>
        <dbReference type="EMBL" id="GAD02795.1"/>
    </source>
</evidence>